<gene>
    <name evidence="2" type="ORF">BpHYR1_023171</name>
</gene>
<keyword evidence="1" id="KW-0732">Signal</keyword>
<proteinExistence type="predicted"/>
<accession>A0A3M7Q1I4</accession>
<dbReference type="EMBL" id="REGN01007822">
    <property type="protein sequence ID" value="RNA05193.1"/>
    <property type="molecule type" value="Genomic_DNA"/>
</dbReference>
<protein>
    <submittedName>
        <fullName evidence="2">Uncharacterized protein</fullName>
    </submittedName>
</protein>
<feature type="signal peptide" evidence="1">
    <location>
        <begin position="1"/>
        <end position="18"/>
    </location>
</feature>
<evidence type="ECO:0000256" key="1">
    <source>
        <dbReference type="SAM" id="SignalP"/>
    </source>
</evidence>
<evidence type="ECO:0000313" key="3">
    <source>
        <dbReference type="Proteomes" id="UP000276133"/>
    </source>
</evidence>
<evidence type="ECO:0000313" key="2">
    <source>
        <dbReference type="EMBL" id="RNA05193.1"/>
    </source>
</evidence>
<keyword evidence="3" id="KW-1185">Reference proteome</keyword>
<comment type="caution">
    <text evidence="2">The sequence shown here is derived from an EMBL/GenBank/DDBJ whole genome shotgun (WGS) entry which is preliminary data.</text>
</comment>
<name>A0A3M7Q1I4_BRAPC</name>
<sequence length="150" mass="17132">MLFIKCQINACFLVRVLSLIEVYDQFLTLKISWCYELGSQPLAHTDSTPRQILSLANASKTVPSSWRMMSTLHTTYCETSYCETSYCETSSIAIPTRLHHARLRHIPNWFNANIKKLTKSKYKLHCQIRSAIKFVSSKLRLSGSVSVSPN</sequence>
<feature type="chain" id="PRO_5018181705" evidence="1">
    <location>
        <begin position="19"/>
        <end position="150"/>
    </location>
</feature>
<reference evidence="2 3" key="1">
    <citation type="journal article" date="2018" name="Sci. Rep.">
        <title>Genomic signatures of local adaptation to the degree of environmental predictability in rotifers.</title>
        <authorList>
            <person name="Franch-Gras L."/>
            <person name="Hahn C."/>
            <person name="Garcia-Roger E.M."/>
            <person name="Carmona M.J."/>
            <person name="Serra M."/>
            <person name="Gomez A."/>
        </authorList>
    </citation>
    <scope>NUCLEOTIDE SEQUENCE [LARGE SCALE GENOMIC DNA]</scope>
    <source>
        <strain evidence="2">HYR1</strain>
    </source>
</reference>
<dbReference type="Proteomes" id="UP000276133">
    <property type="component" value="Unassembled WGS sequence"/>
</dbReference>
<dbReference type="AlphaFoldDB" id="A0A3M7Q1I4"/>
<organism evidence="2 3">
    <name type="scientific">Brachionus plicatilis</name>
    <name type="common">Marine rotifer</name>
    <name type="synonym">Brachionus muelleri</name>
    <dbReference type="NCBI Taxonomy" id="10195"/>
    <lineage>
        <taxon>Eukaryota</taxon>
        <taxon>Metazoa</taxon>
        <taxon>Spiralia</taxon>
        <taxon>Gnathifera</taxon>
        <taxon>Rotifera</taxon>
        <taxon>Eurotatoria</taxon>
        <taxon>Monogononta</taxon>
        <taxon>Pseudotrocha</taxon>
        <taxon>Ploima</taxon>
        <taxon>Brachionidae</taxon>
        <taxon>Brachionus</taxon>
    </lineage>
</organism>